<dbReference type="PANTHER" id="PTHR28498">
    <property type="entry name" value="ZINC FINGER SWIM DOMAIN-CONTAINING PROTEIN 7"/>
    <property type="match status" value="1"/>
</dbReference>
<gene>
    <name evidence="3" type="ORF">L9F63_006990</name>
</gene>
<evidence type="ECO:0000313" key="4">
    <source>
        <dbReference type="Proteomes" id="UP001233999"/>
    </source>
</evidence>
<dbReference type="PANTHER" id="PTHR28498:SF1">
    <property type="entry name" value="ZINC FINGER SWIM DOMAIN-CONTAINING PROTEIN 7"/>
    <property type="match status" value="1"/>
</dbReference>
<evidence type="ECO:0000259" key="2">
    <source>
        <dbReference type="PROSITE" id="PS50966"/>
    </source>
</evidence>
<dbReference type="EMBL" id="JASPKZ010009807">
    <property type="protein sequence ID" value="KAJ9576168.1"/>
    <property type="molecule type" value="Genomic_DNA"/>
</dbReference>
<keyword evidence="4" id="KW-1185">Reference proteome</keyword>
<proteinExistence type="predicted"/>
<keyword evidence="1" id="KW-0862">Zinc</keyword>
<feature type="domain" description="SWIM-type" evidence="2">
    <location>
        <begin position="90"/>
        <end position="128"/>
    </location>
</feature>
<organism evidence="3 4">
    <name type="scientific">Diploptera punctata</name>
    <name type="common">Pacific beetle cockroach</name>
    <dbReference type="NCBI Taxonomy" id="6984"/>
    <lineage>
        <taxon>Eukaryota</taxon>
        <taxon>Metazoa</taxon>
        <taxon>Ecdysozoa</taxon>
        <taxon>Arthropoda</taxon>
        <taxon>Hexapoda</taxon>
        <taxon>Insecta</taxon>
        <taxon>Pterygota</taxon>
        <taxon>Neoptera</taxon>
        <taxon>Polyneoptera</taxon>
        <taxon>Dictyoptera</taxon>
        <taxon>Blattodea</taxon>
        <taxon>Blaberoidea</taxon>
        <taxon>Blaberidae</taxon>
        <taxon>Diplopterinae</taxon>
        <taxon>Diploptera</taxon>
    </lineage>
</organism>
<dbReference type="GO" id="GO:0000724">
    <property type="term" value="P:double-strand break repair via homologous recombination"/>
    <property type="evidence" value="ECO:0007669"/>
    <property type="project" value="TreeGrafter"/>
</dbReference>
<protein>
    <recommendedName>
        <fullName evidence="2">SWIM-type domain-containing protein</fullName>
    </recommendedName>
</protein>
<dbReference type="InterPro" id="IPR007527">
    <property type="entry name" value="Znf_SWIM"/>
</dbReference>
<reference evidence="3" key="1">
    <citation type="journal article" date="2023" name="IScience">
        <title>Live-bearing cockroach genome reveals convergent evolutionary mechanisms linked to viviparity in insects and beyond.</title>
        <authorList>
            <person name="Fouks B."/>
            <person name="Harrison M.C."/>
            <person name="Mikhailova A.A."/>
            <person name="Marchal E."/>
            <person name="English S."/>
            <person name="Carruthers M."/>
            <person name="Jennings E.C."/>
            <person name="Chiamaka E.L."/>
            <person name="Frigard R.A."/>
            <person name="Pippel M."/>
            <person name="Attardo G.M."/>
            <person name="Benoit J.B."/>
            <person name="Bornberg-Bauer E."/>
            <person name="Tobe S.S."/>
        </authorList>
    </citation>
    <scope>NUCLEOTIDE SEQUENCE</scope>
    <source>
        <strain evidence="3">Stay&amp;Tobe</strain>
    </source>
</reference>
<sequence length="161" mass="17877">MCESQHDISLKQHSGRRLLPTVAHNLLREVEQIFHQHGDLTDDALLALHSLFGSPFEKALELLEKNCIAYFRAPGGRYVIQVIGSSGVPYTLFPRVNYCPCHAYRFQVVGSQTFLTCKHVLAARLAEIVDKGRDISVTNVELSRILCAAGNLDKTASSLLN</sequence>
<keyword evidence="1" id="KW-0479">Metal-binding</keyword>
<comment type="caution">
    <text evidence="3">The sequence shown here is derived from an EMBL/GenBank/DDBJ whole genome shotgun (WGS) entry which is preliminary data.</text>
</comment>
<evidence type="ECO:0000256" key="1">
    <source>
        <dbReference type="PROSITE-ProRule" id="PRU00325"/>
    </source>
</evidence>
<dbReference type="AlphaFoldDB" id="A0AAD7Z903"/>
<evidence type="ECO:0000313" key="3">
    <source>
        <dbReference type="EMBL" id="KAJ9576168.1"/>
    </source>
</evidence>
<dbReference type="Proteomes" id="UP001233999">
    <property type="component" value="Unassembled WGS sequence"/>
</dbReference>
<reference evidence="3" key="2">
    <citation type="submission" date="2023-05" db="EMBL/GenBank/DDBJ databases">
        <authorList>
            <person name="Fouks B."/>
        </authorList>
    </citation>
    <scope>NUCLEOTIDE SEQUENCE</scope>
    <source>
        <strain evidence="3">Stay&amp;Tobe</strain>
        <tissue evidence="3">Testes</tissue>
    </source>
</reference>
<name>A0AAD7Z903_DIPPU</name>
<accession>A0AAD7Z903</accession>
<dbReference type="GO" id="GO:0008270">
    <property type="term" value="F:zinc ion binding"/>
    <property type="evidence" value="ECO:0007669"/>
    <property type="project" value="UniProtKB-KW"/>
</dbReference>
<dbReference type="GO" id="GO:0097196">
    <property type="term" value="C:Shu complex"/>
    <property type="evidence" value="ECO:0007669"/>
    <property type="project" value="TreeGrafter"/>
</dbReference>
<keyword evidence="1" id="KW-0863">Zinc-finger</keyword>
<dbReference type="PROSITE" id="PS50966">
    <property type="entry name" value="ZF_SWIM"/>
    <property type="match status" value="1"/>
</dbReference>